<gene>
    <name evidence="2" type="ORF">BXY53_2722</name>
</gene>
<dbReference type="AlphaFoldDB" id="A0A397PDY8"/>
<dbReference type="EMBL" id="QXDF01000005">
    <property type="protein sequence ID" value="RIA45435.1"/>
    <property type="molecule type" value="Genomic_DNA"/>
</dbReference>
<evidence type="ECO:0000313" key="2">
    <source>
        <dbReference type="EMBL" id="RIA45435.1"/>
    </source>
</evidence>
<comment type="caution">
    <text evidence="2">The sequence shown here is derived from an EMBL/GenBank/DDBJ whole genome shotgun (WGS) entry which is preliminary data.</text>
</comment>
<evidence type="ECO:0000256" key="1">
    <source>
        <dbReference type="SAM" id="Phobius"/>
    </source>
</evidence>
<keyword evidence="1" id="KW-0812">Transmembrane</keyword>
<sequence length="32" mass="3570">MKFVGWWAEQPAFNQVGMAFVVALTFLVVLGL</sequence>
<evidence type="ECO:0000313" key="3">
    <source>
        <dbReference type="Proteomes" id="UP000266273"/>
    </source>
</evidence>
<organism evidence="2 3">
    <name type="scientific">Dichotomicrobium thermohalophilum</name>
    <dbReference type="NCBI Taxonomy" id="933063"/>
    <lineage>
        <taxon>Bacteria</taxon>
        <taxon>Pseudomonadati</taxon>
        <taxon>Pseudomonadota</taxon>
        <taxon>Alphaproteobacteria</taxon>
        <taxon>Hyphomicrobiales</taxon>
        <taxon>Hyphomicrobiaceae</taxon>
        <taxon>Dichotomicrobium</taxon>
    </lineage>
</organism>
<keyword evidence="3" id="KW-1185">Reference proteome</keyword>
<proteinExistence type="predicted"/>
<reference evidence="2 3" key="1">
    <citation type="submission" date="2018-08" db="EMBL/GenBank/DDBJ databases">
        <title>Genomic Encyclopedia of Archaeal and Bacterial Type Strains, Phase II (KMG-II): from individual species to whole genera.</title>
        <authorList>
            <person name="Goeker M."/>
        </authorList>
    </citation>
    <scope>NUCLEOTIDE SEQUENCE [LARGE SCALE GENOMIC DNA]</scope>
    <source>
        <strain evidence="2 3">DSM 5002</strain>
    </source>
</reference>
<keyword evidence="1" id="KW-0472">Membrane</keyword>
<protein>
    <submittedName>
        <fullName evidence="2">Uncharacterized protein</fullName>
    </submittedName>
</protein>
<dbReference type="Proteomes" id="UP000266273">
    <property type="component" value="Unassembled WGS sequence"/>
</dbReference>
<accession>A0A397PDY8</accession>
<feature type="transmembrane region" description="Helical" evidence="1">
    <location>
        <begin position="12"/>
        <end position="30"/>
    </location>
</feature>
<keyword evidence="1" id="KW-1133">Transmembrane helix</keyword>
<name>A0A397PDY8_9HYPH</name>